<dbReference type="Gene3D" id="2.60.40.10">
    <property type="entry name" value="Immunoglobulins"/>
    <property type="match status" value="1"/>
</dbReference>
<dbReference type="InterPro" id="IPR000082">
    <property type="entry name" value="SEA_dom"/>
</dbReference>
<dbReference type="Pfam" id="PF01403">
    <property type="entry name" value="Sema"/>
    <property type="match status" value="1"/>
</dbReference>
<evidence type="ECO:0000256" key="8">
    <source>
        <dbReference type="SAM" id="Phobius"/>
    </source>
</evidence>
<dbReference type="InterPro" id="IPR013783">
    <property type="entry name" value="Ig-like_fold"/>
</dbReference>
<dbReference type="PROSITE" id="PS50835">
    <property type="entry name" value="IG_LIKE"/>
    <property type="match status" value="1"/>
</dbReference>
<dbReference type="Pfam" id="PF01390">
    <property type="entry name" value="SEA"/>
    <property type="match status" value="1"/>
</dbReference>
<keyword evidence="14" id="KW-1185">Reference proteome</keyword>
<reference evidence="13 14" key="1">
    <citation type="submission" date="2022-05" db="EMBL/GenBank/DDBJ databases">
        <authorList>
            <consortium name="Genoscope - CEA"/>
            <person name="William W."/>
        </authorList>
    </citation>
    <scope>NUCLEOTIDE SEQUENCE [LARGE SCALE GENOMIC DNA]</scope>
</reference>
<dbReference type="Proteomes" id="UP001159428">
    <property type="component" value="Unassembled WGS sequence"/>
</dbReference>
<comment type="similarity">
    <text evidence="2">Belongs to the semaphorin family.</text>
</comment>
<evidence type="ECO:0000313" key="14">
    <source>
        <dbReference type="Proteomes" id="UP001159428"/>
    </source>
</evidence>
<keyword evidence="9" id="KW-0732">Signal</keyword>
<feature type="compositionally biased region" description="Polar residues" evidence="7">
    <location>
        <begin position="943"/>
        <end position="965"/>
    </location>
</feature>
<evidence type="ECO:0000256" key="4">
    <source>
        <dbReference type="ARBA" id="ARBA00023157"/>
    </source>
</evidence>
<dbReference type="GO" id="GO:0071526">
    <property type="term" value="P:semaphorin-plexin signaling pathway"/>
    <property type="evidence" value="ECO:0007669"/>
    <property type="project" value="TreeGrafter"/>
</dbReference>
<feature type="domain" description="Sema" evidence="12">
    <location>
        <begin position="23"/>
        <end position="486"/>
    </location>
</feature>
<dbReference type="SUPFAM" id="SSF101912">
    <property type="entry name" value="Sema domain"/>
    <property type="match status" value="1"/>
</dbReference>
<dbReference type="Gene3D" id="3.30.1680.10">
    <property type="entry name" value="ligand-binding face of the semaphorins, domain 2"/>
    <property type="match status" value="1"/>
</dbReference>
<comment type="caution">
    <text evidence="6">Lacks conserved residue(s) required for the propagation of feature annotation.</text>
</comment>
<dbReference type="SUPFAM" id="SSF103575">
    <property type="entry name" value="Plexin repeat"/>
    <property type="match status" value="1"/>
</dbReference>
<dbReference type="Pfam" id="PF07679">
    <property type="entry name" value="I-set"/>
    <property type="match status" value="1"/>
</dbReference>
<evidence type="ECO:0000256" key="9">
    <source>
        <dbReference type="SAM" id="SignalP"/>
    </source>
</evidence>
<accession>A0AAU9VMX7</accession>
<feature type="signal peptide" evidence="9">
    <location>
        <begin position="1"/>
        <end position="24"/>
    </location>
</feature>
<comment type="subcellular location">
    <subcellularLocation>
        <location evidence="1">Membrane</location>
    </subcellularLocation>
</comment>
<dbReference type="CDD" id="cd00096">
    <property type="entry name" value="Ig"/>
    <property type="match status" value="1"/>
</dbReference>
<sequence length="965" mass="106580">MSLSFKILSLRVLIHYCMLIGGEAVHSYSSCEGCAKFHSNGTNVDEILIDERNNRLIVGAKNLLFRLELTTLQLPSVQNDRVALHPSQEALEACLSLGQGKGNCQNYIKLILFDQQENIFVCGTYATAPKCWKFKRNNSLNPQPDAINGDGISPSSYQGKVTGIFTSSYLFAGISSRRSLIYKTEADLSRSILLTSDSSLKVLQDADFVTSLHHIDNFIYFFFRETAVETRKVVYSRVARICQYDKGGDGRLKNKFTSFVKTRIMCSVPGNIPFDYNEIQAAATYTNPVTKEDYFYGIFTTPQLGVLGSAVCSYSVKSLQELFDNSPYLKETGTKGFDGTSLWVEEVPVNLSVVPGRPKCDAQLDTKRYSWEITKFASDHPLLAVPLMPRPLFKAMRPLFTTAGIRFTQLVVDKAYGDNGQIVPVMFISTDNGTVIKVFNNISGDGNAIVVEQVRLFENPEPISTMKLYKGAVYIGSDSGVTKLPVEHCGEYTSCRICVYALDPYCGWSNNKCTTFDKKRGSGWLQDIVYGNVSRVCPQESPVCSLTSSLDQNGHVNSLICQGDGVPLPKVIRWEKDSKPLPAHSDFRINSGLTSHQGRLDINNFGLKNLGNYHCFVSNEVGSSSCVINLSGSLPVTTYFLAKMRNTSLFLCNASGLPSPRITIYKVTGNTKRVVPARQTTITDDGGQRSYYCVAQNYFGVSFSKPIYINDKPVKAEMKLTNEEWSLELSERTSERYKNLAGQVRTAVQEIYNKSPAFVSVKDISFRRGSVLCQMTINFAAEASKTSHDLLKDLQARVSSGQVGNLKVDATHILSMESVPKPTPATDGTDSDDKGLLAVAVMTAVLLSLILGFMLGIKFYGQVVNRCTLSSRNSDSFDGPKNRTIKGVKYTKSPPRDENFTGIRNASQSKRNLSKQKGESIERNDDSDSNSSTAGKIADESGDNFTRKSNSPFKSLSPSISVDKF</sequence>
<gene>
    <name evidence="13" type="ORF">PMEA_00010160</name>
</gene>
<evidence type="ECO:0000259" key="12">
    <source>
        <dbReference type="PROSITE" id="PS51004"/>
    </source>
</evidence>
<keyword evidence="8" id="KW-1133">Transmembrane helix</keyword>
<keyword evidence="8" id="KW-0812">Transmembrane</keyword>
<keyword evidence="3 8" id="KW-0472">Membrane</keyword>
<dbReference type="InterPro" id="IPR001627">
    <property type="entry name" value="Semap_dom"/>
</dbReference>
<evidence type="ECO:0000256" key="6">
    <source>
        <dbReference type="PROSITE-ProRule" id="PRU00352"/>
    </source>
</evidence>
<dbReference type="PANTHER" id="PTHR11036">
    <property type="entry name" value="SEMAPHORIN"/>
    <property type="match status" value="1"/>
</dbReference>
<feature type="compositionally biased region" description="Basic and acidic residues" evidence="7">
    <location>
        <begin position="916"/>
        <end position="926"/>
    </location>
</feature>
<evidence type="ECO:0000259" key="10">
    <source>
        <dbReference type="PROSITE" id="PS50024"/>
    </source>
</evidence>
<dbReference type="GO" id="GO:0045499">
    <property type="term" value="F:chemorepellent activity"/>
    <property type="evidence" value="ECO:0007669"/>
    <property type="project" value="TreeGrafter"/>
</dbReference>
<feature type="compositionally biased region" description="Polar residues" evidence="7">
    <location>
        <begin position="902"/>
        <end position="911"/>
    </location>
</feature>
<dbReference type="InterPro" id="IPR002165">
    <property type="entry name" value="Plexin_repeat"/>
</dbReference>
<dbReference type="InterPro" id="IPR036364">
    <property type="entry name" value="SEA_dom_sf"/>
</dbReference>
<dbReference type="PROSITE" id="PS50024">
    <property type="entry name" value="SEA"/>
    <property type="match status" value="1"/>
</dbReference>
<dbReference type="Pfam" id="PF01437">
    <property type="entry name" value="PSI"/>
    <property type="match status" value="1"/>
</dbReference>
<keyword evidence="4" id="KW-1015">Disulfide bond</keyword>
<keyword evidence="5" id="KW-0325">Glycoprotein</keyword>
<dbReference type="InterPro" id="IPR016201">
    <property type="entry name" value="PSI"/>
</dbReference>
<evidence type="ECO:0000256" key="2">
    <source>
        <dbReference type="ARBA" id="ARBA00009492"/>
    </source>
</evidence>
<organism evidence="13 14">
    <name type="scientific">Pocillopora meandrina</name>
    <dbReference type="NCBI Taxonomy" id="46732"/>
    <lineage>
        <taxon>Eukaryota</taxon>
        <taxon>Metazoa</taxon>
        <taxon>Cnidaria</taxon>
        <taxon>Anthozoa</taxon>
        <taxon>Hexacorallia</taxon>
        <taxon>Scleractinia</taxon>
        <taxon>Astrocoeniina</taxon>
        <taxon>Pocilloporidae</taxon>
        <taxon>Pocillopora</taxon>
    </lineage>
</organism>
<dbReference type="InterPro" id="IPR013098">
    <property type="entry name" value="Ig_I-set"/>
</dbReference>
<dbReference type="GO" id="GO:0007411">
    <property type="term" value="P:axon guidance"/>
    <property type="evidence" value="ECO:0007669"/>
    <property type="project" value="TreeGrafter"/>
</dbReference>
<feature type="domain" description="Ig-like" evidence="11">
    <location>
        <begin position="538"/>
        <end position="631"/>
    </location>
</feature>
<feature type="region of interest" description="Disordered" evidence="7">
    <location>
        <begin position="871"/>
        <end position="965"/>
    </location>
</feature>
<dbReference type="GO" id="GO:0005886">
    <property type="term" value="C:plasma membrane"/>
    <property type="evidence" value="ECO:0007669"/>
    <property type="project" value="TreeGrafter"/>
</dbReference>
<evidence type="ECO:0000256" key="7">
    <source>
        <dbReference type="SAM" id="MobiDB-lite"/>
    </source>
</evidence>
<dbReference type="InterPro" id="IPR027231">
    <property type="entry name" value="Semaphorin"/>
</dbReference>
<evidence type="ECO:0000256" key="3">
    <source>
        <dbReference type="ARBA" id="ARBA00023136"/>
    </source>
</evidence>
<dbReference type="Gene3D" id="2.130.10.10">
    <property type="entry name" value="YVTN repeat-like/Quinoprotein amine dehydrogenase"/>
    <property type="match status" value="1"/>
</dbReference>
<name>A0AAU9VMX7_9CNID</name>
<dbReference type="AlphaFoldDB" id="A0AAU9VMX7"/>
<dbReference type="InterPro" id="IPR036352">
    <property type="entry name" value="Semap_dom_sf"/>
</dbReference>
<proteinExistence type="inferred from homology"/>
<evidence type="ECO:0000313" key="13">
    <source>
        <dbReference type="EMBL" id="CAH3033579.1"/>
    </source>
</evidence>
<feature type="transmembrane region" description="Helical" evidence="8">
    <location>
        <begin position="836"/>
        <end position="857"/>
    </location>
</feature>
<feature type="chain" id="PRO_5043751183" evidence="9">
    <location>
        <begin position="25"/>
        <end position="965"/>
    </location>
</feature>
<dbReference type="PROSITE" id="PS51004">
    <property type="entry name" value="SEMA"/>
    <property type="match status" value="1"/>
</dbReference>
<evidence type="ECO:0000256" key="5">
    <source>
        <dbReference type="ARBA" id="ARBA00023180"/>
    </source>
</evidence>
<dbReference type="GO" id="GO:0030335">
    <property type="term" value="P:positive regulation of cell migration"/>
    <property type="evidence" value="ECO:0007669"/>
    <property type="project" value="TreeGrafter"/>
</dbReference>
<dbReference type="GO" id="GO:0030215">
    <property type="term" value="F:semaphorin receptor binding"/>
    <property type="evidence" value="ECO:0007669"/>
    <property type="project" value="InterPro"/>
</dbReference>
<dbReference type="InterPro" id="IPR015943">
    <property type="entry name" value="WD40/YVTN_repeat-like_dom_sf"/>
</dbReference>
<dbReference type="EMBL" id="CALNXJ010000002">
    <property type="protein sequence ID" value="CAH3033579.1"/>
    <property type="molecule type" value="Genomic_DNA"/>
</dbReference>
<evidence type="ECO:0000259" key="11">
    <source>
        <dbReference type="PROSITE" id="PS50835"/>
    </source>
</evidence>
<dbReference type="SUPFAM" id="SSF82671">
    <property type="entry name" value="SEA domain"/>
    <property type="match status" value="1"/>
</dbReference>
<dbReference type="Gene3D" id="3.30.70.960">
    <property type="entry name" value="SEA domain"/>
    <property type="match status" value="1"/>
</dbReference>
<dbReference type="InterPro" id="IPR007110">
    <property type="entry name" value="Ig-like_dom"/>
</dbReference>
<dbReference type="PANTHER" id="PTHR11036:SF127">
    <property type="entry name" value="SEMAPHORIN-1A"/>
    <property type="match status" value="1"/>
</dbReference>
<protein>
    <submittedName>
        <fullName evidence="13">Uncharacterized protein</fullName>
    </submittedName>
</protein>
<evidence type="ECO:0000256" key="1">
    <source>
        <dbReference type="ARBA" id="ARBA00004370"/>
    </source>
</evidence>
<dbReference type="SUPFAM" id="SSF48726">
    <property type="entry name" value="Immunoglobulin"/>
    <property type="match status" value="1"/>
</dbReference>
<dbReference type="SMART" id="SM00630">
    <property type="entry name" value="Sema"/>
    <property type="match status" value="1"/>
</dbReference>
<comment type="caution">
    <text evidence="13">The sequence shown here is derived from an EMBL/GenBank/DDBJ whole genome shotgun (WGS) entry which is preliminary data.</text>
</comment>
<dbReference type="InterPro" id="IPR036179">
    <property type="entry name" value="Ig-like_dom_sf"/>
</dbReference>
<feature type="domain" description="SEA" evidence="10">
    <location>
        <begin position="710"/>
        <end position="820"/>
    </location>
</feature>
<dbReference type="SMART" id="SM00423">
    <property type="entry name" value="PSI"/>
    <property type="match status" value="1"/>
</dbReference>